<reference evidence="4" key="1">
    <citation type="submission" date="2021-01" db="EMBL/GenBank/DDBJ databases">
        <title>Whole genome shotgun sequence of Virgisporangium aurantiacum NBRC 16421.</title>
        <authorList>
            <person name="Komaki H."/>
            <person name="Tamura T."/>
        </authorList>
    </citation>
    <scope>NUCLEOTIDE SEQUENCE</scope>
    <source>
        <strain evidence="4">NBRC 16421</strain>
    </source>
</reference>
<sequence length="187" mass="20574">MGNRREELLDAAISLLGDSGVRAVTHRAVDAAAGLPAGSTSNVFRSRDALFDGIVERVAARERAHWDTVSAGTPPTTPAELAWVLARVAHDATRTHRTLTLCRYSMLVEAARRPELRAQLMETGARINTWVMAWLRLAGSTDPERDMHLVANYYTGVVLHELAIPDPAFDPFPRLDALLTALIEERP</sequence>
<keyword evidence="5" id="KW-1185">Reference proteome</keyword>
<feature type="domain" description="HTH tetR-type" evidence="3">
    <location>
        <begin position="2"/>
        <end position="62"/>
    </location>
</feature>
<feature type="DNA-binding region" description="H-T-H motif" evidence="2">
    <location>
        <begin position="25"/>
        <end position="44"/>
    </location>
</feature>
<dbReference type="Pfam" id="PF00440">
    <property type="entry name" value="TetR_N"/>
    <property type="match status" value="1"/>
</dbReference>
<dbReference type="Gene3D" id="1.10.357.10">
    <property type="entry name" value="Tetracycline Repressor, domain 2"/>
    <property type="match status" value="1"/>
</dbReference>
<evidence type="ECO:0000256" key="1">
    <source>
        <dbReference type="ARBA" id="ARBA00023125"/>
    </source>
</evidence>
<dbReference type="AlphaFoldDB" id="A0A8J3Z5L7"/>
<dbReference type="InterPro" id="IPR009057">
    <property type="entry name" value="Homeodomain-like_sf"/>
</dbReference>
<dbReference type="InterPro" id="IPR001647">
    <property type="entry name" value="HTH_TetR"/>
</dbReference>
<gene>
    <name evidence="4" type="ORF">Vau01_029490</name>
</gene>
<evidence type="ECO:0000256" key="2">
    <source>
        <dbReference type="PROSITE-ProRule" id="PRU00335"/>
    </source>
</evidence>
<dbReference type="RefSeq" id="WP_203992232.1">
    <property type="nucleotide sequence ID" value="NZ_BOPG01000017.1"/>
</dbReference>
<evidence type="ECO:0000259" key="3">
    <source>
        <dbReference type="PROSITE" id="PS50977"/>
    </source>
</evidence>
<evidence type="ECO:0000313" key="4">
    <source>
        <dbReference type="EMBL" id="GIJ55433.1"/>
    </source>
</evidence>
<keyword evidence="1 2" id="KW-0238">DNA-binding</keyword>
<dbReference type="InterPro" id="IPR041583">
    <property type="entry name" value="TetR_C_31"/>
</dbReference>
<dbReference type="Pfam" id="PF17940">
    <property type="entry name" value="TetR_C_31"/>
    <property type="match status" value="1"/>
</dbReference>
<evidence type="ECO:0000313" key="5">
    <source>
        <dbReference type="Proteomes" id="UP000612585"/>
    </source>
</evidence>
<dbReference type="SUPFAM" id="SSF46689">
    <property type="entry name" value="Homeodomain-like"/>
    <property type="match status" value="1"/>
</dbReference>
<accession>A0A8J3Z5L7</accession>
<dbReference type="GO" id="GO:0003677">
    <property type="term" value="F:DNA binding"/>
    <property type="evidence" value="ECO:0007669"/>
    <property type="project" value="UniProtKB-UniRule"/>
</dbReference>
<dbReference type="Proteomes" id="UP000612585">
    <property type="component" value="Unassembled WGS sequence"/>
</dbReference>
<dbReference type="PROSITE" id="PS50977">
    <property type="entry name" value="HTH_TETR_2"/>
    <property type="match status" value="1"/>
</dbReference>
<dbReference type="EMBL" id="BOPG01000017">
    <property type="protein sequence ID" value="GIJ55433.1"/>
    <property type="molecule type" value="Genomic_DNA"/>
</dbReference>
<proteinExistence type="predicted"/>
<comment type="caution">
    <text evidence="4">The sequence shown here is derived from an EMBL/GenBank/DDBJ whole genome shotgun (WGS) entry which is preliminary data.</text>
</comment>
<organism evidence="4 5">
    <name type="scientific">Virgisporangium aurantiacum</name>
    <dbReference type="NCBI Taxonomy" id="175570"/>
    <lineage>
        <taxon>Bacteria</taxon>
        <taxon>Bacillati</taxon>
        <taxon>Actinomycetota</taxon>
        <taxon>Actinomycetes</taxon>
        <taxon>Micromonosporales</taxon>
        <taxon>Micromonosporaceae</taxon>
        <taxon>Virgisporangium</taxon>
    </lineage>
</organism>
<name>A0A8J3Z5L7_9ACTN</name>
<protein>
    <recommendedName>
        <fullName evidence="3">HTH tetR-type domain-containing protein</fullName>
    </recommendedName>
</protein>